<protein>
    <submittedName>
        <fullName evidence="3">Uncharacterized protein</fullName>
    </submittedName>
</protein>
<feature type="transmembrane region" description="Helical" evidence="1">
    <location>
        <begin position="7"/>
        <end position="25"/>
    </location>
</feature>
<accession>A0A966M193</accession>
<dbReference type="EMBL" id="RGMI01000079">
    <property type="protein sequence ID" value="NCU50563.1"/>
    <property type="molecule type" value="Genomic_DNA"/>
</dbReference>
<dbReference type="EMBL" id="RGOB01000099">
    <property type="protein sequence ID" value="NCU53330.1"/>
    <property type="molecule type" value="Genomic_DNA"/>
</dbReference>
<reference evidence="3" key="1">
    <citation type="submission" date="2018-10" db="EMBL/GenBank/DDBJ databases">
        <title>Iterative Subtractive Binning of Freshwater Chronoseries Metagenomes Recovers Nearly Complete Genomes from over Four Hundred Novel Species.</title>
        <authorList>
            <person name="Rodriguez-R L.M."/>
            <person name="Tsementzi D."/>
            <person name="Luo C."/>
            <person name="Konstantinidis K.T."/>
        </authorList>
    </citation>
    <scope>NUCLEOTIDE SEQUENCE</scope>
    <source>
        <strain evidence="2">WB8_1A_003</strain>
        <strain evidence="3">WB8_2A_004</strain>
    </source>
</reference>
<name>A0A966M193_9PROT</name>
<organism evidence="3 4">
    <name type="scientific">Candidatus Fonsibacter lacus</name>
    <dbReference type="NCBI Taxonomy" id="2576439"/>
    <lineage>
        <taxon>Bacteria</taxon>
        <taxon>Pseudomonadati</taxon>
        <taxon>Pseudomonadota</taxon>
        <taxon>Alphaproteobacteria</taxon>
        <taxon>Candidatus Pelagibacterales</taxon>
        <taxon>Candidatus Pelagibacterales incertae sedis</taxon>
        <taxon>Candidatus Fonsibacter</taxon>
    </lineage>
</organism>
<sequence>MIGKFSAIIGAILFVVYLSSITYSVLKSSIISASAATPVVIIVIVALGMMFYDFNRMLSLTSKYKKKR</sequence>
<keyword evidence="1" id="KW-1133">Transmembrane helix</keyword>
<dbReference type="Proteomes" id="UP000699985">
    <property type="component" value="Unassembled WGS sequence"/>
</dbReference>
<evidence type="ECO:0000313" key="3">
    <source>
        <dbReference type="EMBL" id="NCU53330.1"/>
    </source>
</evidence>
<evidence type="ECO:0000313" key="2">
    <source>
        <dbReference type="EMBL" id="NCU50563.1"/>
    </source>
</evidence>
<evidence type="ECO:0000256" key="1">
    <source>
        <dbReference type="SAM" id="Phobius"/>
    </source>
</evidence>
<proteinExistence type="predicted"/>
<feature type="transmembrane region" description="Helical" evidence="1">
    <location>
        <begin position="31"/>
        <end position="52"/>
    </location>
</feature>
<dbReference type="Proteomes" id="UP000747791">
    <property type="component" value="Unassembled WGS sequence"/>
</dbReference>
<evidence type="ECO:0000313" key="4">
    <source>
        <dbReference type="Proteomes" id="UP000747791"/>
    </source>
</evidence>
<keyword evidence="1" id="KW-0472">Membrane</keyword>
<gene>
    <name evidence="2" type="ORF">EBX29_02160</name>
    <name evidence="3" type="ORF">EBX74_03405</name>
</gene>
<dbReference type="AlphaFoldDB" id="A0A966M193"/>
<keyword evidence="1" id="KW-0812">Transmembrane</keyword>
<comment type="caution">
    <text evidence="3">The sequence shown here is derived from an EMBL/GenBank/DDBJ whole genome shotgun (WGS) entry which is preliminary data.</text>
</comment>